<comment type="caution">
    <text evidence="6">The sequence shown here is derived from an EMBL/GenBank/DDBJ whole genome shotgun (WGS) entry which is preliminary data.</text>
</comment>
<evidence type="ECO:0000259" key="5">
    <source>
        <dbReference type="PROSITE" id="PS50977"/>
    </source>
</evidence>
<dbReference type="PANTHER" id="PTHR47506">
    <property type="entry name" value="TRANSCRIPTIONAL REGULATORY PROTEIN"/>
    <property type="match status" value="1"/>
</dbReference>
<dbReference type="PROSITE" id="PS50977">
    <property type="entry name" value="HTH_TETR_2"/>
    <property type="match status" value="1"/>
</dbReference>
<evidence type="ECO:0000256" key="3">
    <source>
        <dbReference type="ARBA" id="ARBA00023163"/>
    </source>
</evidence>
<name>A0ABX3P0I4_9BACT</name>
<dbReference type="PANTHER" id="PTHR47506:SF10">
    <property type="entry name" value="TRANSCRIPTIONAL REGULATORY PROTEIN"/>
    <property type="match status" value="1"/>
</dbReference>
<dbReference type="InterPro" id="IPR036271">
    <property type="entry name" value="Tet_transcr_reg_TetR-rel_C_sf"/>
</dbReference>
<keyword evidence="7" id="KW-1185">Reference proteome</keyword>
<dbReference type="RefSeq" id="WP_014219738.1">
    <property type="nucleotide sequence ID" value="NZ_LWBO01000005.1"/>
</dbReference>
<dbReference type="EMBL" id="LWBO01000005">
    <property type="protein sequence ID" value="OQP51557.1"/>
    <property type="molecule type" value="Genomic_DNA"/>
</dbReference>
<dbReference type="InterPro" id="IPR011075">
    <property type="entry name" value="TetR_C"/>
</dbReference>
<keyword evidence="1" id="KW-0805">Transcription regulation</keyword>
<reference evidence="6 7" key="1">
    <citation type="submission" date="2016-04" db="EMBL/GenBank/DDBJ databases">
        <authorList>
            <person name="Chen L."/>
            <person name="Zhuang W."/>
            <person name="Wang G."/>
        </authorList>
    </citation>
    <scope>NUCLEOTIDE SEQUENCE [LARGE SCALE GENOMIC DNA]</scope>
    <source>
        <strain evidence="7">GR20</strain>
    </source>
</reference>
<dbReference type="SUPFAM" id="SSF46689">
    <property type="entry name" value="Homeodomain-like"/>
    <property type="match status" value="1"/>
</dbReference>
<dbReference type="InterPro" id="IPR001647">
    <property type="entry name" value="HTH_TetR"/>
</dbReference>
<organism evidence="6 7">
    <name type="scientific">Niastella koreensis</name>
    <dbReference type="NCBI Taxonomy" id="354356"/>
    <lineage>
        <taxon>Bacteria</taxon>
        <taxon>Pseudomonadati</taxon>
        <taxon>Bacteroidota</taxon>
        <taxon>Chitinophagia</taxon>
        <taxon>Chitinophagales</taxon>
        <taxon>Chitinophagaceae</taxon>
        <taxon>Niastella</taxon>
    </lineage>
</organism>
<dbReference type="Gene3D" id="1.10.10.60">
    <property type="entry name" value="Homeodomain-like"/>
    <property type="match status" value="1"/>
</dbReference>
<sequence length="194" mass="21821">MPKTKQFDESEVLVKARQVFCKRGYNGTSMDDLVQATGLSRSSIYDTFGDKHGLFLKTLDQYRNEQQCSMEQQTAKSDSPKKKIRAIFDYYIKDILSDKNGNGCLLINVSLELKSVDNEVATIFHANMDEMEQLLSALIKEGQAAGEISKKFTPKALARLLYNSLMGLRVTGTNKPDGELLREIVKLTLTILDE</sequence>
<gene>
    <name evidence="6" type="ORF">A4D02_25940</name>
</gene>
<evidence type="ECO:0000256" key="1">
    <source>
        <dbReference type="ARBA" id="ARBA00023015"/>
    </source>
</evidence>
<dbReference type="SUPFAM" id="SSF48498">
    <property type="entry name" value="Tetracyclin repressor-like, C-terminal domain"/>
    <property type="match status" value="1"/>
</dbReference>
<dbReference type="Pfam" id="PF00440">
    <property type="entry name" value="TetR_N"/>
    <property type="match status" value="1"/>
</dbReference>
<evidence type="ECO:0000256" key="2">
    <source>
        <dbReference type="ARBA" id="ARBA00023125"/>
    </source>
</evidence>
<accession>A0ABX3P0I4</accession>
<dbReference type="InterPro" id="IPR009057">
    <property type="entry name" value="Homeodomain-like_sf"/>
</dbReference>
<dbReference type="Proteomes" id="UP000192277">
    <property type="component" value="Unassembled WGS sequence"/>
</dbReference>
<evidence type="ECO:0000313" key="7">
    <source>
        <dbReference type="Proteomes" id="UP000192277"/>
    </source>
</evidence>
<proteinExistence type="predicted"/>
<evidence type="ECO:0000313" key="6">
    <source>
        <dbReference type="EMBL" id="OQP51557.1"/>
    </source>
</evidence>
<dbReference type="Pfam" id="PF16925">
    <property type="entry name" value="TetR_C_13"/>
    <property type="match status" value="1"/>
</dbReference>
<feature type="domain" description="HTH tetR-type" evidence="5">
    <location>
        <begin position="6"/>
        <end position="66"/>
    </location>
</feature>
<dbReference type="PRINTS" id="PR00455">
    <property type="entry name" value="HTHTETR"/>
</dbReference>
<feature type="DNA-binding region" description="H-T-H motif" evidence="4">
    <location>
        <begin position="29"/>
        <end position="48"/>
    </location>
</feature>
<dbReference type="Gene3D" id="1.10.357.10">
    <property type="entry name" value="Tetracycline Repressor, domain 2"/>
    <property type="match status" value="1"/>
</dbReference>
<protein>
    <recommendedName>
        <fullName evidence="5">HTH tetR-type domain-containing protein</fullName>
    </recommendedName>
</protein>
<keyword evidence="3" id="KW-0804">Transcription</keyword>
<keyword evidence="2 4" id="KW-0238">DNA-binding</keyword>
<evidence type="ECO:0000256" key="4">
    <source>
        <dbReference type="PROSITE-ProRule" id="PRU00335"/>
    </source>
</evidence>